<dbReference type="Pfam" id="PF25597">
    <property type="entry name" value="SH3_retrovirus"/>
    <property type="match status" value="1"/>
</dbReference>
<evidence type="ECO:0000256" key="1">
    <source>
        <dbReference type="PROSITE-ProRule" id="PRU00047"/>
    </source>
</evidence>
<dbReference type="EMBL" id="BJWL01000314">
    <property type="protein sequence ID" value="GFS38668.1"/>
    <property type="molecule type" value="Genomic_DNA"/>
</dbReference>
<proteinExistence type="predicted"/>
<name>A0A7J0DPZ6_9ERIC</name>
<dbReference type="GO" id="GO:0003676">
    <property type="term" value="F:nucleic acid binding"/>
    <property type="evidence" value="ECO:0007669"/>
    <property type="project" value="InterPro"/>
</dbReference>
<dbReference type="InterPro" id="IPR054722">
    <property type="entry name" value="PolX-like_BBD"/>
</dbReference>
<sequence length="323" mass="36156">MAPNLNIGEILGHGEFNQIVTQMRNDSLNLDDMTKYYNCGKKGHFQKNCWFKKKSAEDCSKDEIDFDEPPKQSNMGIEEVAASSVVIEKSETALIVVSNRRAINYKDDWIVDSGCSNHMTGDKEKLSRCSNHMTGDKEKLSSLSAYRGDRVVIMANNSRLPITHIGKTVINPQFSPNEIKLEDVYHVPGMKKNLLSVSQLTTSSNYVVFGPKDVKVYRSLKPIGTPIMKGQRLESIYIMTTKTAYVDKTRKNETADLWHAHLGHSTSIAVCGVKVQSKRTLGACSLDVFGGVKQALISDHLRSKFDKKAIRCIFVGYNNERKG</sequence>
<dbReference type="InterPro" id="IPR057670">
    <property type="entry name" value="SH3_retrovirus"/>
</dbReference>
<dbReference type="PANTHER" id="PTHR47592:SF27">
    <property type="entry name" value="OS08G0421700 PROTEIN"/>
    <property type="match status" value="1"/>
</dbReference>
<keyword evidence="1" id="KW-0479">Metal-binding</keyword>
<organism evidence="3 4">
    <name type="scientific">Actinidia rufa</name>
    <dbReference type="NCBI Taxonomy" id="165716"/>
    <lineage>
        <taxon>Eukaryota</taxon>
        <taxon>Viridiplantae</taxon>
        <taxon>Streptophyta</taxon>
        <taxon>Embryophyta</taxon>
        <taxon>Tracheophyta</taxon>
        <taxon>Spermatophyta</taxon>
        <taxon>Magnoliopsida</taxon>
        <taxon>eudicotyledons</taxon>
        <taxon>Gunneridae</taxon>
        <taxon>Pentapetalae</taxon>
        <taxon>asterids</taxon>
        <taxon>Ericales</taxon>
        <taxon>Actinidiaceae</taxon>
        <taxon>Actinidia</taxon>
    </lineage>
</organism>
<protein>
    <recommendedName>
        <fullName evidence="2">CCHC-type domain-containing protein</fullName>
    </recommendedName>
</protein>
<feature type="domain" description="CCHC-type" evidence="2">
    <location>
        <begin position="37"/>
        <end position="49"/>
    </location>
</feature>
<evidence type="ECO:0000259" key="2">
    <source>
        <dbReference type="PROSITE" id="PS50158"/>
    </source>
</evidence>
<keyword evidence="1" id="KW-0862">Zinc</keyword>
<dbReference type="PROSITE" id="PS50158">
    <property type="entry name" value="ZF_CCHC"/>
    <property type="match status" value="1"/>
</dbReference>
<evidence type="ECO:0000313" key="3">
    <source>
        <dbReference type="EMBL" id="GFS38668.1"/>
    </source>
</evidence>
<dbReference type="Pfam" id="PF22936">
    <property type="entry name" value="Pol_BBD"/>
    <property type="match status" value="1"/>
</dbReference>
<gene>
    <name evidence="3" type="ORF">Acr_00g0058830</name>
</gene>
<keyword evidence="1" id="KW-0863">Zinc-finger</keyword>
<comment type="caution">
    <text evidence="3">The sequence shown here is derived from an EMBL/GenBank/DDBJ whole genome shotgun (WGS) entry which is preliminary data.</text>
</comment>
<reference evidence="4" key="1">
    <citation type="submission" date="2019-07" db="EMBL/GenBank/DDBJ databases">
        <title>De Novo Assembly of kiwifruit Actinidia rufa.</title>
        <authorList>
            <person name="Sugita-Konishi S."/>
            <person name="Sato K."/>
            <person name="Mori E."/>
            <person name="Abe Y."/>
            <person name="Kisaki G."/>
            <person name="Hamano K."/>
            <person name="Suezawa K."/>
            <person name="Otani M."/>
            <person name="Fukuda T."/>
            <person name="Manabe T."/>
            <person name="Gomi K."/>
            <person name="Tabuchi M."/>
            <person name="Akimitsu K."/>
            <person name="Kataoka I."/>
        </authorList>
    </citation>
    <scope>NUCLEOTIDE SEQUENCE [LARGE SCALE GENOMIC DNA]</scope>
    <source>
        <strain evidence="4">cv. Fuchu</strain>
    </source>
</reference>
<dbReference type="GO" id="GO:0008270">
    <property type="term" value="F:zinc ion binding"/>
    <property type="evidence" value="ECO:0007669"/>
    <property type="project" value="UniProtKB-KW"/>
</dbReference>
<dbReference type="PANTHER" id="PTHR47592">
    <property type="entry name" value="PBF68 PROTEIN"/>
    <property type="match status" value="1"/>
</dbReference>
<dbReference type="Proteomes" id="UP000585474">
    <property type="component" value="Unassembled WGS sequence"/>
</dbReference>
<evidence type="ECO:0000313" key="4">
    <source>
        <dbReference type="Proteomes" id="UP000585474"/>
    </source>
</evidence>
<keyword evidence="4" id="KW-1185">Reference proteome</keyword>
<dbReference type="InterPro" id="IPR001878">
    <property type="entry name" value="Znf_CCHC"/>
</dbReference>
<dbReference type="AlphaFoldDB" id="A0A7J0DPZ6"/>
<dbReference type="OrthoDB" id="1626798at2759"/>
<accession>A0A7J0DPZ6</accession>